<dbReference type="InterPro" id="IPR007159">
    <property type="entry name" value="SpoVT-AbrB_dom"/>
</dbReference>
<evidence type="ECO:0000313" key="3">
    <source>
        <dbReference type="EMBL" id="MCX2819175.1"/>
    </source>
</evidence>
<dbReference type="PANTHER" id="PTHR34860:SF6">
    <property type="entry name" value="REPRESSOR-LIKE PROTEIN SSO7C3"/>
    <property type="match status" value="1"/>
</dbReference>
<dbReference type="AlphaFoldDB" id="A0A9Q4C505"/>
<dbReference type="RefSeq" id="WP_266087227.1">
    <property type="nucleotide sequence ID" value="NZ_RKLV01000006.1"/>
</dbReference>
<organism evidence="3 4">
    <name type="scientific">Halorutilus salinus</name>
    <dbReference type="NCBI Taxonomy" id="2487751"/>
    <lineage>
        <taxon>Archaea</taxon>
        <taxon>Methanobacteriati</taxon>
        <taxon>Methanobacteriota</taxon>
        <taxon>Stenosarchaea group</taxon>
        <taxon>Halobacteria</taxon>
        <taxon>Halorutilales</taxon>
        <taxon>Halorutilaceae</taxon>
        <taxon>Halorutilus</taxon>
    </lineage>
</organism>
<accession>A0A9Q4C505</accession>
<evidence type="ECO:0000256" key="1">
    <source>
        <dbReference type="SAM" id="MobiDB-lite"/>
    </source>
</evidence>
<evidence type="ECO:0000259" key="2">
    <source>
        <dbReference type="PROSITE" id="PS51740"/>
    </source>
</evidence>
<feature type="region of interest" description="Disordered" evidence="1">
    <location>
        <begin position="67"/>
        <end position="89"/>
    </location>
</feature>
<proteinExistence type="predicted"/>
<dbReference type="Proteomes" id="UP001149411">
    <property type="component" value="Unassembled WGS sequence"/>
</dbReference>
<sequence>MSEVEMVTVSSRGQISIPADLRREMEIDEGTKLLVVSEGDNILLRKVDESTVKDSFEDILKPMWGKAEEEGLDEEDAESLVHESRGVEG</sequence>
<name>A0A9Q4C505_9EURY</name>
<reference evidence="3" key="1">
    <citation type="submission" date="2022-09" db="EMBL/GenBank/DDBJ databases">
        <title>Haloadaptaus new haloarchaeum isolated from saline soil.</title>
        <authorList>
            <person name="Duran-Viseras A."/>
            <person name="Sanchez-Porro C."/>
            <person name="Ventosa A."/>
        </authorList>
    </citation>
    <scope>NUCLEOTIDE SEQUENCE</scope>
    <source>
        <strain evidence="3">F3-133</strain>
    </source>
</reference>
<feature type="domain" description="SpoVT-AbrB" evidence="2">
    <location>
        <begin position="4"/>
        <end position="49"/>
    </location>
</feature>
<dbReference type="EMBL" id="RKLV01000006">
    <property type="protein sequence ID" value="MCX2819175.1"/>
    <property type="molecule type" value="Genomic_DNA"/>
</dbReference>
<dbReference type="Pfam" id="PF04014">
    <property type="entry name" value="MazE_antitoxin"/>
    <property type="match status" value="1"/>
</dbReference>
<gene>
    <name evidence="3" type="ORF">EGH25_07390</name>
</gene>
<dbReference type="Gene3D" id="2.10.260.10">
    <property type="match status" value="1"/>
</dbReference>
<feature type="compositionally biased region" description="Basic and acidic residues" evidence="1">
    <location>
        <begin position="79"/>
        <end position="89"/>
    </location>
</feature>
<protein>
    <submittedName>
        <fullName evidence="3">AbrB/MazE/SpoVT family DNA-binding domain-containing protein</fullName>
    </submittedName>
</protein>
<dbReference type="NCBIfam" id="TIGR01439">
    <property type="entry name" value="lp_hng_hel_AbrB"/>
    <property type="match status" value="1"/>
</dbReference>
<evidence type="ECO:0000313" key="4">
    <source>
        <dbReference type="Proteomes" id="UP001149411"/>
    </source>
</evidence>
<keyword evidence="3" id="KW-0238">DNA-binding</keyword>
<keyword evidence="4" id="KW-1185">Reference proteome</keyword>
<dbReference type="SMART" id="SM00966">
    <property type="entry name" value="SpoVT_AbrB"/>
    <property type="match status" value="1"/>
</dbReference>
<dbReference type="SUPFAM" id="SSF89447">
    <property type="entry name" value="AbrB/MazE/MraZ-like"/>
    <property type="match status" value="1"/>
</dbReference>
<dbReference type="PROSITE" id="PS51740">
    <property type="entry name" value="SPOVT_ABRB"/>
    <property type="match status" value="1"/>
</dbReference>
<dbReference type="PANTHER" id="PTHR34860">
    <property type="entry name" value="REPRESSOR-LIKE PROTEIN SSO7C3"/>
    <property type="match status" value="1"/>
</dbReference>
<dbReference type="GO" id="GO:0003677">
    <property type="term" value="F:DNA binding"/>
    <property type="evidence" value="ECO:0007669"/>
    <property type="project" value="UniProtKB-KW"/>
</dbReference>
<dbReference type="InterPro" id="IPR037914">
    <property type="entry name" value="SpoVT-AbrB_sf"/>
</dbReference>
<comment type="caution">
    <text evidence="3">The sequence shown here is derived from an EMBL/GenBank/DDBJ whole genome shotgun (WGS) entry which is preliminary data.</text>
</comment>
<dbReference type="InterPro" id="IPR052975">
    <property type="entry name" value="Repressor-like_regulatory"/>
</dbReference>